<dbReference type="Proteomes" id="UP001274896">
    <property type="component" value="Unassembled WGS sequence"/>
</dbReference>
<name>A0AAE0R0E1_9TELE</name>
<feature type="compositionally biased region" description="Basic and acidic residues" evidence="1">
    <location>
        <begin position="93"/>
        <end position="138"/>
    </location>
</feature>
<feature type="region of interest" description="Disordered" evidence="1">
    <location>
        <begin position="1"/>
        <end position="25"/>
    </location>
</feature>
<feature type="region of interest" description="Disordered" evidence="1">
    <location>
        <begin position="71"/>
        <end position="164"/>
    </location>
</feature>
<keyword evidence="3" id="KW-1185">Reference proteome</keyword>
<reference evidence="2" key="1">
    <citation type="submission" date="2023-06" db="EMBL/GenBank/DDBJ databases">
        <title>Male Hemibagrus guttatus genome.</title>
        <authorList>
            <person name="Bian C."/>
        </authorList>
    </citation>
    <scope>NUCLEOTIDE SEQUENCE</scope>
    <source>
        <strain evidence="2">Male_cb2023</strain>
        <tissue evidence="2">Muscle</tissue>
    </source>
</reference>
<accession>A0AAE0R0E1</accession>
<sequence length="212" mass="23117">MTGVGADLETGDEHTDTHGGNTRCVPANGVTVEEVLLEIGKEMGYDSISSASRMNKVVVVFVKEESHRNRVGTNTLRKVTQAPEEAPSQGNERATRLGSREKTRQGNKEEAAQGSKEEAVQGSKEEAVQGSKEEGRQEIEEEDGQDGEVKQSTEGDGRLNIEESTITDKVAGEMEGGQGLVDMRSRIRAFGIQAAQRLLYHKDVVWEKNICS</sequence>
<evidence type="ECO:0000313" key="2">
    <source>
        <dbReference type="EMBL" id="KAK3539320.1"/>
    </source>
</evidence>
<feature type="compositionally biased region" description="Basic and acidic residues" evidence="1">
    <location>
        <begin position="147"/>
        <end position="161"/>
    </location>
</feature>
<dbReference type="AlphaFoldDB" id="A0AAE0R0E1"/>
<gene>
    <name evidence="2" type="ORF">QTP70_000234</name>
</gene>
<comment type="caution">
    <text evidence="2">The sequence shown here is derived from an EMBL/GenBank/DDBJ whole genome shotgun (WGS) entry which is preliminary data.</text>
</comment>
<proteinExistence type="predicted"/>
<organism evidence="2 3">
    <name type="scientific">Hemibagrus guttatus</name>
    <dbReference type="NCBI Taxonomy" id="175788"/>
    <lineage>
        <taxon>Eukaryota</taxon>
        <taxon>Metazoa</taxon>
        <taxon>Chordata</taxon>
        <taxon>Craniata</taxon>
        <taxon>Vertebrata</taxon>
        <taxon>Euteleostomi</taxon>
        <taxon>Actinopterygii</taxon>
        <taxon>Neopterygii</taxon>
        <taxon>Teleostei</taxon>
        <taxon>Ostariophysi</taxon>
        <taxon>Siluriformes</taxon>
        <taxon>Bagridae</taxon>
        <taxon>Hemibagrus</taxon>
    </lineage>
</organism>
<evidence type="ECO:0000256" key="1">
    <source>
        <dbReference type="SAM" id="MobiDB-lite"/>
    </source>
</evidence>
<evidence type="ECO:0000313" key="3">
    <source>
        <dbReference type="Proteomes" id="UP001274896"/>
    </source>
</evidence>
<protein>
    <submittedName>
        <fullName evidence="2">Uncharacterized protein</fullName>
    </submittedName>
</protein>
<dbReference type="EMBL" id="JAUCMX010000007">
    <property type="protein sequence ID" value="KAK3539320.1"/>
    <property type="molecule type" value="Genomic_DNA"/>
</dbReference>